<organism evidence="6 7">
    <name type="scientific">Microcella humidisoli</name>
    <dbReference type="NCBI Taxonomy" id="2963406"/>
    <lineage>
        <taxon>Bacteria</taxon>
        <taxon>Bacillati</taxon>
        <taxon>Actinomycetota</taxon>
        <taxon>Actinomycetes</taxon>
        <taxon>Micrococcales</taxon>
        <taxon>Microbacteriaceae</taxon>
        <taxon>Microcella</taxon>
    </lineage>
</organism>
<keyword evidence="2 5" id="KW-0227">DNA damage</keyword>
<dbReference type="InterPro" id="IPR003180">
    <property type="entry name" value="MPG"/>
</dbReference>
<keyword evidence="7" id="KW-1185">Reference proteome</keyword>
<evidence type="ECO:0000256" key="4">
    <source>
        <dbReference type="ARBA" id="ARBA00023204"/>
    </source>
</evidence>
<evidence type="ECO:0000256" key="2">
    <source>
        <dbReference type="ARBA" id="ARBA00022763"/>
    </source>
</evidence>
<keyword evidence="6" id="KW-0326">Glycosidase</keyword>
<dbReference type="CDD" id="cd00540">
    <property type="entry name" value="AAG"/>
    <property type="match status" value="1"/>
</dbReference>
<keyword evidence="4 5" id="KW-0234">DNA repair</keyword>
<dbReference type="NCBIfam" id="TIGR00567">
    <property type="entry name" value="3mg"/>
    <property type="match status" value="1"/>
</dbReference>
<dbReference type="NCBIfam" id="NF002003">
    <property type="entry name" value="PRK00802.1-3"/>
    <property type="match status" value="1"/>
</dbReference>
<dbReference type="SUPFAM" id="SSF50486">
    <property type="entry name" value="FMT C-terminal domain-like"/>
    <property type="match status" value="1"/>
</dbReference>
<comment type="similarity">
    <text evidence="1 5">Belongs to the DNA glycosylase MPG family.</text>
</comment>
<gene>
    <name evidence="6" type="ORF">NNL39_10500</name>
</gene>
<name>A0ABY5FVE1_9MICO</name>
<dbReference type="EC" id="3.2.2.-" evidence="5"/>
<protein>
    <recommendedName>
        <fullName evidence="5">Putative 3-methyladenine DNA glycosylase</fullName>
        <ecNumber evidence="5">3.2.2.-</ecNumber>
    </recommendedName>
</protein>
<dbReference type="Pfam" id="PF02245">
    <property type="entry name" value="Pur_DNA_glyco"/>
    <property type="match status" value="1"/>
</dbReference>
<proteinExistence type="inferred from homology"/>
<evidence type="ECO:0000313" key="6">
    <source>
        <dbReference type="EMBL" id="UTT62092.1"/>
    </source>
</evidence>
<keyword evidence="3 5" id="KW-0378">Hydrolase</keyword>
<accession>A0ABY5FVE1</accession>
<dbReference type="RefSeq" id="WP_255159234.1">
    <property type="nucleotide sequence ID" value="NZ_CP101497.1"/>
</dbReference>
<dbReference type="PANTHER" id="PTHR10429:SF0">
    <property type="entry name" value="DNA-3-METHYLADENINE GLYCOSYLASE"/>
    <property type="match status" value="1"/>
</dbReference>
<reference evidence="6" key="1">
    <citation type="submission" date="2022-07" db="EMBL/GenBank/DDBJ databases">
        <title>Taxonomic analysis of Microcella humidisoli nov. sp., isolated from riverside soil.</title>
        <authorList>
            <person name="Molina K.M."/>
            <person name="Kim S.B."/>
        </authorList>
    </citation>
    <scope>NUCLEOTIDE SEQUENCE</scope>
    <source>
        <strain evidence="6">MMS21-STM10</strain>
    </source>
</reference>
<dbReference type="Gene3D" id="3.10.300.10">
    <property type="entry name" value="Methylpurine-DNA glycosylase (MPG)"/>
    <property type="match status" value="1"/>
</dbReference>
<dbReference type="HAMAP" id="MF_00527">
    <property type="entry name" value="3MGH"/>
    <property type="match status" value="1"/>
</dbReference>
<sequence length="218" mass="22294">MRLLDDDPVAVAPLLLGAVLHGRDVSVRLTEVEAYRGVGADPGSHAFRGPTPRTEPMFGPAGTVYVYLSFGLHRCLNLVCGAAGEAGAVLLRAGEVVAGAELAARRRAAAAPRRAGACASRIIAPRDLARGPARLATALGVELSDGGGMLAAGPPPPEGFALEPGPPLPPERIATGPRVGVSGLGGTVEFPWRFWLAGDPTVSVYRPAARGGTTTPAR</sequence>
<evidence type="ECO:0000256" key="1">
    <source>
        <dbReference type="ARBA" id="ARBA00009232"/>
    </source>
</evidence>
<dbReference type="EMBL" id="CP101497">
    <property type="protein sequence ID" value="UTT62092.1"/>
    <property type="molecule type" value="Genomic_DNA"/>
</dbReference>
<dbReference type="InterPro" id="IPR036995">
    <property type="entry name" value="MPG_sf"/>
</dbReference>
<dbReference type="Proteomes" id="UP001060039">
    <property type="component" value="Chromosome"/>
</dbReference>
<evidence type="ECO:0000256" key="3">
    <source>
        <dbReference type="ARBA" id="ARBA00022801"/>
    </source>
</evidence>
<dbReference type="InterPro" id="IPR011034">
    <property type="entry name" value="Formyl_transferase-like_C_sf"/>
</dbReference>
<dbReference type="PANTHER" id="PTHR10429">
    <property type="entry name" value="DNA-3-METHYLADENINE GLYCOSYLASE"/>
    <property type="match status" value="1"/>
</dbReference>
<evidence type="ECO:0000256" key="5">
    <source>
        <dbReference type="HAMAP-Rule" id="MF_00527"/>
    </source>
</evidence>
<evidence type="ECO:0000313" key="7">
    <source>
        <dbReference type="Proteomes" id="UP001060039"/>
    </source>
</evidence>
<dbReference type="GO" id="GO:0016798">
    <property type="term" value="F:hydrolase activity, acting on glycosyl bonds"/>
    <property type="evidence" value="ECO:0007669"/>
    <property type="project" value="UniProtKB-KW"/>
</dbReference>